<keyword evidence="3" id="KW-1185">Reference proteome</keyword>
<dbReference type="Proteomes" id="UP000037643">
    <property type="component" value="Chromosome"/>
</dbReference>
<dbReference type="PANTHER" id="PTHR22617:SF23">
    <property type="entry name" value="CHEMOTAXIS PROTEIN CHEW"/>
    <property type="match status" value="1"/>
</dbReference>
<gene>
    <name evidence="2" type="ORF">AM2010_229</name>
</gene>
<name>A0A0G3X7E5_9SPHN</name>
<dbReference type="STRING" id="543877.AM2010_229"/>
<evidence type="ECO:0000313" key="2">
    <source>
        <dbReference type="EMBL" id="AKM06318.1"/>
    </source>
</evidence>
<dbReference type="EMBL" id="CP011805">
    <property type="protein sequence ID" value="AKM06318.1"/>
    <property type="molecule type" value="Genomic_DNA"/>
</dbReference>
<sequence>MNDLMLLTRIANRPAVFRASDIASIIEIDAITPVPQAPDFVAGLTALRSRALTVIDSRMALGLAQPGPADPRSPVVEIGGHPYALLVDTVEDVVAMVGAPTPLAATLGPQWSRCAHGMIETAAGPAIVIDVSALISGPQRAAA</sequence>
<dbReference type="InterPro" id="IPR036061">
    <property type="entry name" value="CheW-like_dom_sf"/>
</dbReference>
<dbReference type="PANTHER" id="PTHR22617">
    <property type="entry name" value="CHEMOTAXIS SENSOR HISTIDINE KINASE-RELATED"/>
    <property type="match status" value="1"/>
</dbReference>
<dbReference type="SMART" id="SM00260">
    <property type="entry name" value="CheW"/>
    <property type="match status" value="1"/>
</dbReference>
<dbReference type="KEGG" id="amx:AM2010_229"/>
<evidence type="ECO:0000313" key="3">
    <source>
        <dbReference type="Proteomes" id="UP000037643"/>
    </source>
</evidence>
<accession>A0A0G3X7E5</accession>
<protein>
    <submittedName>
        <fullName evidence="2">Chemotaxis protein CheW</fullName>
    </submittedName>
</protein>
<feature type="domain" description="CheW-like" evidence="1">
    <location>
        <begin position="2"/>
        <end position="140"/>
    </location>
</feature>
<evidence type="ECO:0000259" key="1">
    <source>
        <dbReference type="PROSITE" id="PS50851"/>
    </source>
</evidence>
<dbReference type="OrthoDB" id="7390823at2"/>
<dbReference type="Pfam" id="PF01584">
    <property type="entry name" value="CheW"/>
    <property type="match status" value="1"/>
</dbReference>
<dbReference type="GO" id="GO:0007165">
    <property type="term" value="P:signal transduction"/>
    <property type="evidence" value="ECO:0007669"/>
    <property type="project" value="InterPro"/>
</dbReference>
<dbReference type="Gene3D" id="2.40.50.180">
    <property type="entry name" value="CheA-289, Domain 4"/>
    <property type="match status" value="1"/>
</dbReference>
<dbReference type="InterPro" id="IPR039315">
    <property type="entry name" value="CheW"/>
</dbReference>
<proteinExistence type="predicted"/>
<dbReference type="Gene3D" id="2.30.30.40">
    <property type="entry name" value="SH3 Domains"/>
    <property type="match status" value="1"/>
</dbReference>
<dbReference type="PATRIC" id="fig|543877.4.peg.230"/>
<organism evidence="2 3">
    <name type="scientific">Pelagerythrobacter marensis</name>
    <dbReference type="NCBI Taxonomy" id="543877"/>
    <lineage>
        <taxon>Bacteria</taxon>
        <taxon>Pseudomonadati</taxon>
        <taxon>Pseudomonadota</taxon>
        <taxon>Alphaproteobacteria</taxon>
        <taxon>Sphingomonadales</taxon>
        <taxon>Erythrobacteraceae</taxon>
        <taxon>Pelagerythrobacter</taxon>
    </lineage>
</organism>
<dbReference type="SUPFAM" id="SSF50341">
    <property type="entry name" value="CheW-like"/>
    <property type="match status" value="1"/>
</dbReference>
<reference evidence="2 3" key="1">
    <citation type="submission" date="2015-06" db="EMBL/GenBank/DDBJ databases">
        <authorList>
            <person name="Kim K.M."/>
        </authorList>
    </citation>
    <scope>NUCLEOTIDE SEQUENCE [LARGE SCALE GENOMIC DNA]</scope>
    <source>
        <strain evidence="2 3">KCTC 22370</strain>
    </source>
</reference>
<dbReference type="RefSeq" id="WP_047805516.1">
    <property type="nucleotide sequence ID" value="NZ_CP011805.1"/>
</dbReference>
<dbReference type="GO" id="GO:0006935">
    <property type="term" value="P:chemotaxis"/>
    <property type="evidence" value="ECO:0007669"/>
    <property type="project" value="InterPro"/>
</dbReference>
<dbReference type="PROSITE" id="PS50851">
    <property type="entry name" value="CHEW"/>
    <property type="match status" value="1"/>
</dbReference>
<dbReference type="InterPro" id="IPR002545">
    <property type="entry name" value="CheW-lke_dom"/>
</dbReference>
<dbReference type="GO" id="GO:0005829">
    <property type="term" value="C:cytosol"/>
    <property type="evidence" value="ECO:0007669"/>
    <property type="project" value="TreeGrafter"/>
</dbReference>
<dbReference type="AlphaFoldDB" id="A0A0G3X7E5"/>